<dbReference type="EMBL" id="LHXO01000127">
    <property type="protein sequence ID" value="KXA92966.1"/>
    <property type="molecule type" value="Genomic_DNA"/>
</dbReference>
<proteinExistence type="predicted"/>
<name>A0A133UFR5_9EURY</name>
<evidence type="ECO:0000313" key="1">
    <source>
        <dbReference type="EMBL" id="KXA92966.1"/>
    </source>
</evidence>
<dbReference type="SUPFAM" id="SSF46785">
    <property type="entry name" value="Winged helix' DNA-binding domain"/>
    <property type="match status" value="1"/>
</dbReference>
<comment type="caution">
    <text evidence="1">The sequence shown here is derived from an EMBL/GenBank/DDBJ whole genome shotgun (WGS) entry which is preliminary data.</text>
</comment>
<dbReference type="Proteomes" id="UP000070284">
    <property type="component" value="Unassembled WGS sequence"/>
</dbReference>
<sequence>MPVSIDHFKKAPENALRIEEGTNAKKTLNFLLKNPDKAFTRKEIMEATGIKNGSIGVTLSRLREKGLVRHKGNYWALAEDDKIATLASEIYGTKTANEKLGGEAEEVWLDRE</sequence>
<accession>A0A133UFR5</accession>
<dbReference type="GO" id="GO:0003700">
    <property type="term" value="F:DNA-binding transcription factor activity"/>
    <property type="evidence" value="ECO:0007669"/>
    <property type="project" value="InterPro"/>
</dbReference>
<organism evidence="1 2">
    <name type="scientific">candidate division MSBL1 archaeon SCGC-AAA259E19</name>
    <dbReference type="NCBI Taxonomy" id="1698264"/>
    <lineage>
        <taxon>Archaea</taxon>
        <taxon>Methanobacteriati</taxon>
        <taxon>Methanobacteriota</taxon>
        <taxon>candidate division MSBL1</taxon>
    </lineage>
</organism>
<dbReference type="InterPro" id="IPR036390">
    <property type="entry name" value="WH_DNA-bd_sf"/>
</dbReference>
<dbReference type="Gene3D" id="1.10.10.10">
    <property type="entry name" value="Winged helix-like DNA-binding domain superfamily/Winged helix DNA-binding domain"/>
    <property type="match status" value="1"/>
</dbReference>
<evidence type="ECO:0008006" key="3">
    <source>
        <dbReference type="Google" id="ProtNLM"/>
    </source>
</evidence>
<evidence type="ECO:0000313" key="2">
    <source>
        <dbReference type="Proteomes" id="UP000070284"/>
    </source>
</evidence>
<dbReference type="InterPro" id="IPR036388">
    <property type="entry name" value="WH-like_DNA-bd_sf"/>
</dbReference>
<dbReference type="AlphaFoldDB" id="A0A133UFR5"/>
<reference evidence="1 2" key="1">
    <citation type="journal article" date="2016" name="Sci. Rep.">
        <title>Metabolic traits of an uncultured archaeal lineage -MSBL1- from brine pools of the Red Sea.</title>
        <authorList>
            <person name="Mwirichia R."/>
            <person name="Alam I."/>
            <person name="Rashid M."/>
            <person name="Vinu M."/>
            <person name="Ba-Alawi W."/>
            <person name="Anthony Kamau A."/>
            <person name="Kamanda Ngugi D."/>
            <person name="Goker M."/>
            <person name="Klenk H.P."/>
            <person name="Bajic V."/>
            <person name="Stingl U."/>
        </authorList>
    </citation>
    <scope>NUCLEOTIDE SEQUENCE [LARGE SCALE GENOMIC DNA]</scope>
    <source>
        <strain evidence="1">SCGC-AAA259E19</strain>
    </source>
</reference>
<protein>
    <recommendedName>
        <fullName evidence="3">HTH marR-type domain-containing protein</fullName>
    </recommendedName>
</protein>
<gene>
    <name evidence="1" type="ORF">AKJ65_06825</name>
</gene>
<keyword evidence="2" id="KW-1185">Reference proteome</keyword>